<dbReference type="GO" id="GO:0005737">
    <property type="term" value="C:cytoplasm"/>
    <property type="evidence" value="ECO:0007669"/>
    <property type="project" value="TreeGrafter"/>
</dbReference>
<dbReference type="SUPFAM" id="SSF117281">
    <property type="entry name" value="Kelch motif"/>
    <property type="match status" value="2"/>
</dbReference>
<proteinExistence type="predicted"/>
<evidence type="ECO:0000313" key="5">
    <source>
        <dbReference type="EMBL" id="KIY73013.1"/>
    </source>
</evidence>
<dbReference type="OrthoDB" id="10052615at2759"/>
<feature type="region of interest" description="Disordered" evidence="3">
    <location>
        <begin position="686"/>
        <end position="718"/>
    </location>
</feature>
<dbReference type="PANTHER" id="PTHR15526:SF5">
    <property type="entry name" value="MUSKELIN"/>
    <property type="match status" value="1"/>
</dbReference>
<accession>A0A0D7BR42</accession>
<protein>
    <recommendedName>
        <fullName evidence="4">Muskelin N-terminal domain-containing protein</fullName>
    </recommendedName>
</protein>
<dbReference type="InterPro" id="IPR010565">
    <property type="entry name" value="Muskelin_N"/>
</dbReference>
<dbReference type="InterPro" id="IPR008979">
    <property type="entry name" value="Galactose-bd-like_sf"/>
</dbReference>
<evidence type="ECO:0000313" key="6">
    <source>
        <dbReference type="Proteomes" id="UP000054007"/>
    </source>
</evidence>
<keyword evidence="1" id="KW-0880">Kelch repeat</keyword>
<feature type="domain" description="Muskelin N-terminal" evidence="4">
    <location>
        <begin position="4"/>
        <end position="201"/>
    </location>
</feature>
<dbReference type="Gene3D" id="2.60.120.260">
    <property type="entry name" value="Galactose-binding domain-like"/>
    <property type="match status" value="1"/>
</dbReference>
<reference evidence="5 6" key="1">
    <citation type="journal article" date="2015" name="Fungal Genet. Biol.">
        <title>Evolution of novel wood decay mechanisms in Agaricales revealed by the genome sequences of Fistulina hepatica and Cylindrobasidium torrendii.</title>
        <authorList>
            <person name="Floudas D."/>
            <person name="Held B.W."/>
            <person name="Riley R."/>
            <person name="Nagy L.G."/>
            <person name="Koehler G."/>
            <person name="Ransdell A.S."/>
            <person name="Younus H."/>
            <person name="Chow J."/>
            <person name="Chiniquy J."/>
            <person name="Lipzen A."/>
            <person name="Tritt A."/>
            <person name="Sun H."/>
            <person name="Haridas S."/>
            <person name="LaButti K."/>
            <person name="Ohm R.A."/>
            <person name="Kues U."/>
            <person name="Blanchette R.A."/>
            <person name="Grigoriev I.V."/>
            <person name="Minto R.E."/>
            <person name="Hibbett D.S."/>
        </authorList>
    </citation>
    <scope>NUCLEOTIDE SEQUENCE [LARGE SCALE GENOMIC DNA]</scope>
    <source>
        <strain evidence="5 6">FP15055 ss-10</strain>
    </source>
</reference>
<name>A0A0D7BR42_9AGAR</name>
<dbReference type="Gene3D" id="2.120.10.80">
    <property type="entry name" value="Kelch-type beta propeller"/>
    <property type="match status" value="2"/>
</dbReference>
<dbReference type="EMBL" id="KN880438">
    <property type="protein sequence ID" value="KIY73013.1"/>
    <property type="molecule type" value="Genomic_DNA"/>
</dbReference>
<dbReference type="InterPro" id="IPR015915">
    <property type="entry name" value="Kelch-typ_b-propeller"/>
</dbReference>
<keyword evidence="6" id="KW-1185">Reference proteome</keyword>
<sequence>MSPKSLKYTIAYASPHSADYAGEKIMVDDPADQRSRWSTAETPTATSKQWITLKLDSVSIVSACAVLDLVLAHPCNLKDFRVYVGMSEDKMTEVLAGSLKNDSIRETFSLRHKNKSGITIPSLYVKILPLSPHQGGFHFSIWHVALLGINDPQHIVEAEQKWKQHLETQALSIMLKHLRQRRLLTPFQSILERTGLLLEHPLVSELYDLIVLQGNWLESEQLLERMANARLFDDCLRSFPPTANWTRLTGTNADGDVPHARGGHAMCIDSTKGLIYMFGGFDGKKSLDDFWSYDIHLDQWTLLCASTAAVNNAPDARACHKMVFDTKTGSIYVFGRLGDVDNNIAGTDTAPPRSEFYRYHTRGADKGHWDYLAMDTSSSGGPPLIFDHQMVIDSDAQMLYVFGGKVVEERGSSNVKYSGFYSFNVRTNRWSHLSLADSAGKVVTPRFGHSMLLDPMSRTIYIFAGQRNDQFLADMHAYHIDTKTTTEIFSNFAAAGGPSASFTQRAVIDPQLKEIYVFCGLIRPGHAGAQTTTPTEPTWIFRYDSKPGTWVSVMRPTAYVGEPLARYAHQAVYDLTTKTMFIHAGNAGPAEGSSMERDVEGDGASERRLDDIWRMNLVRYAAPEATELIRRAKFKIRQQRFREMSETEGQIQALGYLQNDVSNVVDHADSEETDVFRSLLTHLMTPSLPISEPETPPSDRDLSPRKKSRPNTPEDAWTSEIECALTPRLTTNKLDMLDALPDPLERRENADAEMDAERFRQRTQLFEAILEYVDADAKQPDKDLVDLVDL</sequence>
<keyword evidence="2" id="KW-0677">Repeat</keyword>
<dbReference type="Pfam" id="PF06588">
    <property type="entry name" value="Muskelin_N"/>
    <property type="match status" value="1"/>
</dbReference>
<dbReference type="AlphaFoldDB" id="A0A0D7BR42"/>
<dbReference type="InterPro" id="IPR052456">
    <property type="entry name" value="CTLH_complex_component"/>
</dbReference>
<evidence type="ECO:0000256" key="3">
    <source>
        <dbReference type="SAM" id="MobiDB-lite"/>
    </source>
</evidence>
<dbReference type="STRING" id="1314674.A0A0D7BR42"/>
<dbReference type="SUPFAM" id="SSF49785">
    <property type="entry name" value="Galactose-binding domain-like"/>
    <property type="match status" value="1"/>
</dbReference>
<gene>
    <name evidence="5" type="ORF">CYLTODRAFT_342854</name>
</gene>
<evidence type="ECO:0000256" key="2">
    <source>
        <dbReference type="ARBA" id="ARBA00022737"/>
    </source>
</evidence>
<organism evidence="5 6">
    <name type="scientific">Cylindrobasidium torrendii FP15055 ss-10</name>
    <dbReference type="NCBI Taxonomy" id="1314674"/>
    <lineage>
        <taxon>Eukaryota</taxon>
        <taxon>Fungi</taxon>
        <taxon>Dikarya</taxon>
        <taxon>Basidiomycota</taxon>
        <taxon>Agaricomycotina</taxon>
        <taxon>Agaricomycetes</taxon>
        <taxon>Agaricomycetidae</taxon>
        <taxon>Agaricales</taxon>
        <taxon>Marasmiineae</taxon>
        <taxon>Physalacriaceae</taxon>
        <taxon>Cylindrobasidium</taxon>
    </lineage>
</organism>
<dbReference type="Pfam" id="PF24681">
    <property type="entry name" value="Kelch_KLHDC2_KLHL20_DRC7"/>
    <property type="match status" value="2"/>
</dbReference>
<evidence type="ECO:0000259" key="4">
    <source>
        <dbReference type="Pfam" id="PF06588"/>
    </source>
</evidence>
<evidence type="ECO:0000256" key="1">
    <source>
        <dbReference type="ARBA" id="ARBA00022441"/>
    </source>
</evidence>
<dbReference type="Proteomes" id="UP000054007">
    <property type="component" value="Unassembled WGS sequence"/>
</dbReference>
<dbReference type="PANTHER" id="PTHR15526">
    <property type="entry name" value="MUSKELIN"/>
    <property type="match status" value="1"/>
</dbReference>